<dbReference type="InParanoid" id="M4BT89"/>
<dbReference type="Proteomes" id="UP000011713">
    <property type="component" value="Unassembled WGS sequence"/>
</dbReference>
<evidence type="ECO:0000313" key="3">
    <source>
        <dbReference type="Proteomes" id="UP000011713"/>
    </source>
</evidence>
<keyword evidence="3" id="KW-1185">Reference proteome</keyword>
<dbReference type="EnsemblProtists" id="HpaT809674">
    <property type="protein sequence ID" value="HpaP809674"/>
    <property type="gene ID" value="HpaG809674"/>
</dbReference>
<reference evidence="3" key="1">
    <citation type="journal article" date="2010" name="Science">
        <title>Signatures of adaptation to obligate biotrophy in the Hyaloperonospora arabidopsidis genome.</title>
        <authorList>
            <person name="Baxter L."/>
            <person name="Tripathy S."/>
            <person name="Ishaque N."/>
            <person name="Boot N."/>
            <person name="Cabral A."/>
            <person name="Kemen E."/>
            <person name="Thines M."/>
            <person name="Ah-Fong A."/>
            <person name="Anderson R."/>
            <person name="Badejoko W."/>
            <person name="Bittner-Eddy P."/>
            <person name="Boore J.L."/>
            <person name="Chibucos M.C."/>
            <person name="Coates M."/>
            <person name="Dehal P."/>
            <person name="Delehaunty K."/>
            <person name="Dong S."/>
            <person name="Downton P."/>
            <person name="Dumas B."/>
            <person name="Fabro G."/>
            <person name="Fronick C."/>
            <person name="Fuerstenberg S.I."/>
            <person name="Fulton L."/>
            <person name="Gaulin E."/>
            <person name="Govers F."/>
            <person name="Hughes L."/>
            <person name="Humphray S."/>
            <person name="Jiang R.H."/>
            <person name="Judelson H."/>
            <person name="Kamoun S."/>
            <person name="Kyung K."/>
            <person name="Meijer H."/>
            <person name="Minx P."/>
            <person name="Morris P."/>
            <person name="Nelson J."/>
            <person name="Phuntumart V."/>
            <person name="Qutob D."/>
            <person name="Rehmany A."/>
            <person name="Rougon-Cardoso A."/>
            <person name="Ryden P."/>
            <person name="Torto-Alalibo T."/>
            <person name="Studholme D."/>
            <person name="Wang Y."/>
            <person name="Win J."/>
            <person name="Wood J."/>
            <person name="Clifton S.W."/>
            <person name="Rogers J."/>
            <person name="Van den Ackerveken G."/>
            <person name="Jones J.D."/>
            <person name="McDowell J.M."/>
            <person name="Beynon J."/>
            <person name="Tyler B.M."/>
        </authorList>
    </citation>
    <scope>NUCLEOTIDE SEQUENCE [LARGE SCALE GENOMIC DNA]</scope>
    <source>
        <strain evidence="3">Emoy2</strain>
    </source>
</reference>
<feature type="compositionally biased region" description="Basic residues" evidence="1">
    <location>
        <begin position="26"/>
        <end position="36"/>
    </location>
</feature>
<evidence type="ECO:0000313" key="2">
    <source>
        <dbReference type="EnsemblProtists" id="HpaP809674"/>
    </source>
</evidence>
<feature type="compositionally biased region" description="Basic and acidic residues" evidence="1">
    <location>
        <begin position="216"/>
        <end position="234"/>
    </location>
</feature>
<sequence length="317" mass="34234">MVLWEPGTKEQKQLEERTTSSEARQSRRPKRPGKIGKRIEKNQNESIGLKQGREGIGSVKVICCHFKLSYIHTSQSASIYSNQITKNPLLPYFFAPLALSFPMENPVPASSFVPDSKRVALTAGTAGTPVGPSSSNDSRPSVSPTVAPTDTAPVLPTGGSSDEVMDEPPSGSISLAAPPSSDDVPMDQPSPAAAPGSSPPRASPRPTMADVLGQQEHLRRDHAEADAARRRVETPKPLASDIEWIEHQYAAGGDWSFIASRIDQARPYTLPRAKYDMVIATGRTLAKTPLQKIMVSLAGKHHGNDSLEDLYRSHEIG</sequence>
<feature type="region of interest" description="Disordered" evidence="1">
    <location>
        <begin position="1"/>
        <end position="46"/>
    </location>
</feature>
<reference evidence="2" key="2">
    <citation type="submission" date="2015-06" db="UniProtKB">
        <authorList>
            <consortium name="EnsemblProtists"/>
        </authorList>
    </citation>
    <scope>IDENTIFICATION</scope>
    <source>
        <strain evidence="2">Emoy2</strain>
    </source>
</reference>
<proteinExistence type="predicted"/>
<name>M4BT89_HYAAE</name>
<dbReference type="HOGENOM" id="CLU_878388_0_0_1"/>
<dbReference type="EMBL" id="JH597831">
    <property type="status" value="NOT_ANNOTATED_CDS"/>
    <property type="molecule type" value="Genomic_DNA"/>
</dbReference>
<evidence type="ECO:0000256" key="1">
    <source>
        <dbReference type="SAM" id="MobiDB-lite"/>
    </source>
</evidence>
<dbReference type="AlphaFoldDB" id="M4BT89"/>
<protein>
    <submittedName>
        <fullName evidence="2">Uncharacterized protein</fullName>
    </submittedName>
</protein>
<feature type="compositionally biased region" description="Basic and acidic residues" evidence="1">
    <location>
        <begin position="7"/>
        <end position="19"/>
    </location>
</feature>
<feature type="compositionally biased region" description="Low complexity" evidence="1">
    <location>
        <begin position="132"/>
        <end position="144"/>
    </location>
</feature>
<feature type="region of interest" description="Disordered" evidence="1">
    <location>
        <begin position="123"/>
        <end position="207"/>
    </location>
</feature>
<dbReference type="STRING" id="559515.M4BT89"/>
<accession>M4BT89</accession>
<dbReference type="VEuPathDB" id="FungiDB:HpaG809674"/>
<organism evidence="2 3">
    <name type="scientific">Hyaloperonospora arabidopsidis (strain Emoy2)</name>
    <name type="common">Downy mildew agent</name>
    <name type="synonym">Peronospora arabidopsidis</name>
    <dbReference type="NCBI Taxonomy" id="559515"/>
    <lineage>
        <taxon>Eukaryota</taxon>
        <taxon>Sar</taxon>
        <taxon>Stramenopiles</taxon>
        <taxon>Oomycota</taxon>
        <taxon>Peronosporomycetes</taxon>
        <taxon>Peronosporales</taxon>
        <taxon>Peronosporaceae</taxon>
        <taxon>Hyaloperonospora</taxon>
    </lineage>
</organism>
<feature type="region of interest" description="Disordered" evidence="1">
    <location>
        <begin position="216"/>
        <end position="235"/>
    </location>
</feature>